<dbReference type="OrthoDB" id="9807137at2"/>
<dbReference type="GO" id="GO:0000105">
    <property type="term" value="P:L-histidine biosynthetic process"/>
    <property type="evidence" value="ECO:0007669"/>
    <property type="project" value="UniProtKB-UniRule"/>
</dbReference>
<dbReference type="EC" id="3.5.1.2" evidence="12"/>
<feature type="active site" evidence="12 13">
    <location>
        <position position="188"/>
    </location>
</feature>
<dbReference type="GO" id="GO:0000107">
    <property type="term" value="F:imidazoleglycerol-phosphate synthase activity"/>
    <property type="evidence" value="ECO:0007669"/>
    <property type="project" value="UniProtKB-UniRule"/>
</dbReference>
<feature type="active site" evidence="12 13">
    <location>
        <position position="186"/>
    </location>
</feature>
<evidence type="ECO:0000256" key="12">
    <source>
        <dbReference type="HAMAP-Rule" id="MF_00278"/>
    </source>
</evidence>
<reference evidence="15 16" key="1">
    <citation type="journal article" date="2014" name="Mol. Ecol.">
        <title>Evolution of Synechococcus.</title>
        <authorList>
            <person name="Dvorak P."/>
            <person name="Casamatta D."/>
            <person name="Hasler P."/>
            <person name="Poulickova A."/>
            <person name="Ondrej V."/>
            <person name="Sanges R."/>
        </authorList>
    </citation>
    <scope>NUCLEOTIDE SEQUENCE [LARGE SCALE GENOMIC DNA]</scope>
    <source>
        <strain evidence="15 16">CAUP A 1101</strain>
    </source>
</reference>
<keyword evidence="6 12" id="KW-0378">Hydrolase</keyword>
<organism evidence="15 16">
    <name type="scientific">Neosynechococcus sphagnicola sy1</name>
    <dbReference type="NCBI Taxonomy" id="1497020"/>
    <lineage>
        <taxon>Bacteria</taxon>
        <taxon>Bacillati</taxon>
        <taxon>Cyanobacteriota</taxon>
        <taxon>Cyanophyceae</taxon>
        <taxon>Neosynechococcales</taxon>
        <taxon>Neosynechococcaceae</taxon>
        <taxon>Neosynechococcus</taxon>
    </lineage>
</organism>
<evidence type="ECO:0000256" key="5">
    <source>
        <dbReference type="ARBA" id="ARBA00022605"/>
    </source>
</evidence>
<proteinExistence type="inferred from homology"/>
<dbReference type="InterPro" id="IPR029062">
    <property type="entry name" value="Class_I_gatase-like"/>
</dbReference>
<dbReference type="EC" id="4.3.2.10" evidence="12"/>
<evidence type="ECO:0000256" key="13">
    <source>
        <dbReference type="PIRSR" id="PIRSR000495-1"/>
    </source>
</evidence>
<dbReference type="PIRSF" id="PIRSF000495">
    <property type="entry name" value="Amidotransf_hisH"/>
    <property type="match status" value="1"/>
</dbReference>
<feature type="domain" description="Glutamine amidotransferase" evidence="14">
    <location>
        <begin position="6"/>
        <end position="203"/>
    </location>
</feature>
<dbReference type="InterPro" id="IPR010139">
    <property type="entry name" value="Imidazole-glycPsynth_HisH"/>
</dbReference>
<dbReference type="CDD" id="cd01748">
    <property type="entry name" value="GATase1_IGP_Synthase"/>
    <property type="match status" value="1"/>
</dbReference>
<evidence type="ECO:0000256" key="3">
    <source>
        <dbReference type="ARBA" id="ARBA00011152"/>
    </source>
</evidence>
<evidence type="ECO:0000256" key="1">
    <source>
        <dbReference type="ARBA" id="ARBA00004496"/>
    </source>
</evidence>
<gene>
    <name evidence="12" type="primary">hisH</name>
    <name evidence="15" type="ORF">DO97_21075</name>
</gene>
<evidence type="ECO:0000256" key="7">
    <source>
        <dbReference type="ARBA" id="ARBA00022962"/>
    </source>
</evidence>
<accession>A0A098TLX9</accession>
<comment type="catalytic activity">
    <reaction evidence="10 12">
        <text>5-[(5-phospho-1-deoxy-D-ribulos-1-ylimino)methylamino]-1-(5-phospho-beta-D-ribosyl)imidazole-4-carboxamide + L-glutamine = D-erythro-1-(imidazol-4-yl)glycerol 3-phosphate + 5-amino-1-(5-phospho-beta-D-ribosyl)imidazole-4-carboxamide + L-glutamate + H(+)</text>
        <dbReference type="Rhea" id="RHEA:24793"/>
        <dbReference type="ChEBI" id="CHEBI:15378"/>
        <dbReference type="ChEBI" id="CHEBI:29985"/>
        <dbReference type="ChEBI" id="CHEBI:58278"/>
        <dbReference type="ChEBI" id="CHEBI:58359"/>
        <dbReference type="ChEBI" id="CHEBI:58475"/>
        <dbReference type="ChEBI" id="CHEBI:58525"/>
        <dbReference type="EC" id="4.3.2.10"/>
    </reaction>
</comment>
<evidence type="ECO:0000259" key="14">
    <source>
        <dbReference type="Pfam" id="PF00117"/>
    </source>
</evidence>
<comment type="pathway">
    <text evidence="2 12">Amino-acid biosynthesis; L-histidine biosynthesis; L-histidine from 5-phospho-alpha-D-ribose 1-diphosphate: step 5/9.</text>
</comment>
<dbReference type="FunFam" id="3.40.50.880:FF:000009">
    <property type="entry name" value="Imidazole glycerol phosphate synthase subunit HisH"/>
    <property type="match status" value="1"/>
</dbReference>
<evidence type="ECO:0000256" key="4">
    <source>
        <dbReference type="ARBA" id="ARBA00022490"/>
    </source>
</evidence>
<dbReference type="GO" id="GO:0004359">
    <property type="term" value="F:glutaminase activity"/>
    <property type="evidence" value="ECO:0007669"/>
    <property type="project" value="UniProtKB-EC"/>
</dbReference>
<evidence type="ECO:0000256" key="6">
    <source>
        <dbReference type="ARBA" id="ARBA00022801"/>
    </source>
</evidence>
<comment type="subunit">
    <text evidence="3 12">Heterodimer of HisH and HisF.</text>
</comment>
<keyword evidence="8 12" id="KW-0368">Histidine biosynthesis</keyword>
<comment type="subcellular location">
    <subcellularLocation>
        <location evidence="1 12">Cytoplasm</location>
    </subcellularLocation>
</comment>
<keyword evidence="7 12" id="KW-0315">Glutamine amidotransferase</keyword>
<dbReference type="PROSITE" id="PS51273">
    <property type="entry name" value="GATASE_TYPE_1"/>
    <property type="match status" value="1"/>
</dbReference>
<dbReference type="UniPathway" id="UPA00031">
    <property type="reaction ID" value="UER00010"/>
</dbReference>
<keyword evidence="9 12" id="KW-0456">Lyase</keyword>
<keyword evidence="4 12" id="KW-0963">Cytoplasm</keyword>
<dbReference type="PANTHER" id="PTHR42701:SF1">
    <property type="entry name" value="IMIDAZOLE GLYCEROL PHOSPHATE SYNTHASE SUBUNIT HISH"/>
    <property type="match status" value="1"/>
</dbReference>
<evidence type="ECO:0000256" key="10">
    <source>
        <dbReference type="ARBA" id="ARBA00047838"/>
    </source>
</evidence>
<protein>
    <recommendedName>
        <fullName evidence="12">Imidazole glycerol phosphate synthase subunit HisH</fullName>
        <ecNumber evidence="12">4.3.2.10</ecNumber>
    </recommendedName>
    <alternativeName>
        <fullName evidence="12">IGP synthase glutaminase subunit</fullName>
        <ecNumber evidence="12">3.5.1.2</ecNumber>
    </alternativeName>
    <alternativeName>
        <fullName evidence="12">IGP synthase subunit HisH</fullName>
    </alternativeName>
    <alternativeName>
        <fullName evidence="12">ImGP synthase subunit HisH</fullName>
        <shortName evidence="12">IGPS subunit HisH</shortName>
    </alternativeName>
</protein>
<dbReference type="Pfam" id="PF00117">
    <property type="entry name" value="GATase"/>
    <property type="match status" value="1"/>
</dbReference>
<dbReference type="STRING" id="1497020.DO97_21075"/>
<comment type="function">
    <text evidence="12">IGPS catalyzes the conversion of PRFAR and glutamine to IGP, AICAR and glutamate. The HisH subunit catalyzes the hydrolysis of glutamine to glutamate and ammonia as part of the synthesis of IGP and AICAR. The resulting ammonia molecule is channeled to the active site of HisF.</text>
</comment>
<evidence type="ECO:0000256" key="2">
    <source>
        <dbReference type="ARBA" id="ARBA00005091"/>
    </source>
</evidence>
<dbReference type="SUPFAM" id="SSF52317">
    <property type="entry name" value="Class I glutamine amidotransferase-like"/>
    <property type="match status" value="1"/>
</dbReference>
<dbReference type="PANTHER" id="PTHR42701">
    <property type="entry name" value="IMIDAZOLE GLYCEROL PHOSPHATE SYNTHASE SUBUNIT HISH"/>
    <property type="match status" value="1"/>
</dbReference>
<comment type="caution">
    <text evidence="15">The sequence shown here is derived from an EMBL/GenBank/DDBJ whole genome shotgun (WGS) entry which is preliminary data.</text>
</comment>
<dbReference type="Proteomes" id="UP000030170">
    <property type="component" value="Unassembled WGS sequence"/>
</dbReference>
<evidence type="ECO:0000313" key="15">
    <source>
        <dbReference type="EMBL" id="KGF73314.1"/>
    </source>
</evidence>
<dbReference type="InterPro" id="IPR017926">
    <property type="entry name" value="GATASE"/>
</dbReference>
<sequence>MAVIAVIDYDMGNLHSVCKGLEKAGATPYITHSAADLEQADAIVLPGVGAFDPAMQQLRSRGLVEPLRAAIARDQPFLGICLGLQILFDGSEEGEEAGLGVIAGTVRQFQPEPGLTIPHMGWNQLQIIQPDSPLWQQLPPEPWVYFVHSYYVDPVDPQVRAAMVTHGQQTVTAAIAREQLMAVQFHPEKSSTTGLSILANFVQQVASQPSLALTR</sequence>
<dbReference type="AlphaFoldDB" id="A0A098TLX9"/>
<dbReference type="EMBL" id="JJML01000009">
    <property type="protein sequence ID" value="KGF73314.1"/>
    <property type="molecule type" value="Genomic_DNA"/>
</dbReference>
<comment type="catalytic activity">
    <reaction evidence="11 12">
        <text>L-glutamine + H2O = L-glutamate + NH4(+)</text>
        <dbReference type="Rhea" id="RHEA:15889"/>
        <dbReference type="ChEBI" id="CHEBI:15377"/>
        <dbReference type="ChEBI" id="CHEBI:28938"/>
        <dbReference type="ChEBI" id="CHEBI:29985"/>
        <dbReference type="ChEBI" id="CHEBI:58359"/>
        <dbReference type="EC" id="3.5.1.2"/>
    </reaction>
</comment>
<dbReference type="NCBIfam" id="TIGR01855">
    <property type="entry name" value="IMP_synth_hisH"/>
    <property type="match status" value="1"/>
</dbReference>
<evidence type="ECO:0000313" key="16">
    <source>
        <dbReference type="Proteomes" id="UP000030170"/>
    </source>
</evidence>
<evidence type="ECO:0000256" key="9">
    <source>
        <dbReference type="ARBA" id="ARBA00023239"/>
    </source>
</evidence>
<feature type="active site" description="Nucleophile" evidence="12 13">
    <location>
        <position position="81"/>
    </location>
</feature>
<dbReference type="Gene3D" id="3.40.50.880">
    <property type="match status" value="1"/>
</dbReference>
<dbReference type="GO" id="GO:0016829">
    <property type="term" value="F:lyase activity"/>
    <property type="evidence" value="ECO:0007669"/>
    <property type="project" value="UniProtKB-KW"/>
</dbReference>
<name>A0A098TLX9_9CYAN</name>
<evidence type="ECO:0000256" key="8">
    <source>
        <dbReference type="ARBA" id="ARBA00023102"/>
    </source>
</evidence>
<evidence type="ECO:0000256" key="11">
    <source>
        <dbReference type="ARBA" id="ARBA00049534"/>
    </source>
</evidence>
<dbReference type="HAMAP" id="MF_00278">
    <property type="entry name" value="HisH"/>
    <property type="match status" value="1"/>
</dbReference>
<keyword evidence="16" id="KW-1185">Reference proteome</keyword>
<dbReference type="GO" id="GO:0005737">
    <property type="term" value="C:cytoplasm"/>
    <property type="evidence" value="ECO:0007669"/>
    <property type="project" value="UniProtKB-SubCell"/>
</dbReference>
<keyword evidence="5 12" id="KW-0028">Amino-acid biosynthesis</keyword>
<dbReference type="RefSeq" id="WP_036531601.1">
    <property type="nucleotide sequence ID" value="NZ_JJML01000009.1"/>
</dbReference>